<dbReference type="RefSeq" id="WP_111434649.1">
    <property type="nucleotide sequence ID" value="NZ_JACIGG010000008.1"/>
</dbReference>
<gene>
    <name evidence="2" type="ORF">CH339_12230</name>
</gene>
<dbReference type="Proteomes" id="UP000249299">
    <property type="component" value="Unassembled WGS sequence"/>
</dbReference>
<dbReference type="CDD" id="cd09008">
    <property type="entry name" value="MTAN"/>
    <property type="match status" value="1"/>
</dbReference>
<name>A0A327JUQ4_9HYPH</name>
<dbReference type="SUPFAM" id="SSF53167">
    <property type="entry name" value="Purine and uridine phosphorylases"/>
    <property type="match status" value="1"/>
</dbReference>
<dbReference type="PANTHER" id="PTHR46832">
    <property type="entry name" value="5'-METHYLTHIOADENOSINE/S-ADENOSYLHOMOCYSTEINE NUCLEOSIDASE"/>
    <property type="match status" value="1"/>
</dbReference>
<dbReference type="GO" id="GO:0009116">
    <property type="term" value="P:nucleoside metabolic process"/>
    <property type="evidence" value="ECO:0007669"/>
    <property type="project" value="InterPro"/>
</dbReference>
<dbReference type="GO" id="GO:0008930">
    <property type="term" value="F:methylthioadenosine nucleosidase activity"/>
    <property type="evidence" value="ECO:0007669"/>
    <property type="project" value="TreeGrafter"/>
</dbReference>
<dbReference type="Gene3D" id="3.40.50.1580">
    <property type="entry name" value="Nucleoside phosphorylase domain"/>
    <property type="match status" value="1"/>
</dbReference>
<dbReference type="Pfam" id="PF01048">
    <property type="entry name" value="PNP_UDP_1"/>
    <property type="match status" value="1"/>
</dbReference>
<dbReference type="InterPro" id="IPR000845">
    <property type="entry name" value="Nucleoside_phosphorylase_d"/>
</dbReference>
<dbReference type="OrthoDB" id="5379188at2"/>
<evidence type="ECO:0000259" key="1">
    <source>
        <dbReference type="Pfam" id="PF01048"/>
    </source>
</evidence>
<sequence length="380" mass="40978">MNDELQCPLCGGAGHTKDFHIGRGQFSGRCPFCYVSLRFSKQKGDALQVEVSGTNADDVERVLSSALQKAHTDIEKASEAMNEPSDQKADVAILVALDKELDSVLKADGKWSPQQYPDDIRTYYLTTTPTGVSVVAARSSGMGQLGAALLARDVISRFHPKKVILVGIAAGIGDDVSLGDIVISDQVVDYELGKVTDHGVMPRWSVHRSDALLRERLVDYRDDTWLSKIAEPRPEGSPESRPAVHTGVVLSGNKVIADSKTAGSLSAIWTRAIALEMEAAGIAAALHQSAKPIAFVMVKGICDHANSSKNDSWQKYAADVAAVFTISFVYDQLTSDTATSVPRERNLPKDEVGLDMRALRFLLGRAFDLDLLPVLSASIG</sequence>
<dbReference type="GO" id="GO:0005829">
    <property type="term" value="C:cytosol"/>
    <property type="evidence" value="ECO:0007669"/>
    <property type="project" value="TreeGrafter"/>
</dbReference>
<proteinExistence type="predicted"/>
<dbReference type="InterPro" id="IPR035994">
    <property type="entry name" value="Nucleoside_phosphorylase_sf"/>
</dbReference>
<comment type="caution">
    <text evidence="2">The sequence shown here is derived from an EMBL/GenBank/DDBJ whole genome shotgun (WGS) entry which is preliminary data.</text>
</comment>
<dbReference type="GO" id="GO:0019284">
    <property type="term" value="P:L-methionine salvage from S-adenosylmethionine"/>
    <property type="evidence" value="ECO:0007669"/>
    <property type="project" value="TreeGrafter"/>
</dbReference>
<dbReference type="GO" id="GO:0008782">
    <property type="term" value="F:adenosylhomocysteine nucleosidase activity"/>
    <property type="evidence" value="ECO:0007669"/>
    <property type="project" value="TreeGrafter"/>
</dbReference>
<evidence type="ECO:0000313" key="2">
    <source>
        <dbReference type="EMBL" id="RAI26948.1"/>
    </source>
</evidence>
<feature type="domain" description="Nucleoside phosphorylase" evidence="1">
    <location>
        <begin position="91"/>
        <end position="314"/>
    </location>
</feature>
<dbReference type="PANTHER" id="PTHR46832:SF1">
    <property type="entry name" value="5'-METHYLTHIOADENOSINE_S-ADENOSYLHOMOCYSTEINE NUCLEOSIDASE"/>
    <property type="match status" value="1"/>
</dbReference>
<dbReference type="EMBL" id="NPEV01000024">
    <property type="protein sequence ID" value="RAI26948.1"/>
    <property type="molecule type" value="Genomic_DNA"/>
</dbReference>
<evidence type="ECO:0000313" key="3">
    <source>
        <dbReference type="Proteomes" id="UP000249299"/>
    </source>
</evidence>
<protein>
    <recommendedName>
        <fullName evidence="1">Nucleoside phosphorylase domain-containing protein</fullName>
    </recommendedName>
</protein>
<keyword evidence="3" id="KW-1185">Reference proteome</keyword>
<reference evidence="2 3" key="1">
    <citation type="submission" date="2017-07" db="EMBL/GenBank/DDBJ databases">
        <title>Draft Genome Sequences of Select Purple Nonsulfur Bacteria.</title>
        <authorList>
            <person name="Lasarre B."/>
            <person name="Mckinlay J.B."/>
        </authorList>
    </citation>
    <scope>NUCLEOTIDE SEQUENCE [LARGE SCALE GENOMIC DNA]</scope>
    <source>
        <strain evidence="2 3">DSM 11290</strain>
    </source>
</reference>
<dbReference type="AlphaFoldDB" id="A0A327JUQ4"/>
<organism evidence="2 3">
    <name type="scientific">Rhodobium orientis</name>
    <dbReference type="NCBI Taxonomy" id="34017"/>
    <lineage>
        <taxon>Bacteria</taxon>
        <taxon>Pseudomonadati</taxon>
        <taxon>Pseudomonadota</taxon>
        <taxon>Alphaproteobacteria</taxon>
        <taxon>Hyphomicrobiales</taxon>
        <taxon>Rhodobiaceae</taxon>
        <taxon>Rhodobium</taxon>
    </lineage>
</organism>
<accession>A0A327JUQ4</accession>